<name>A0A4P7N7A6_PYROR</name>
<organism evidence="2 3">
    <name type="scientific">Pyricularia oryzae</name>
    <name type="common">Rice blast fungus</name>
    <name type="synonym">Magnaporthe oryzae</name>
    <dbReference type="NCBI Taxonomy" id="318829"/>
    <lineage>
        <taxon>Eukaryota</taxon>
        <taxon>Fungi</taxon>
        <taxon>Dikarya</taxon>
        <taxon>Ascomycota</taxon>
        <taxon>Pezizomycotina</taxon>
        <taxon>Sordariomycetes</taxon>
        <taxon>Sordariomycetidae</taxon>
        <taxon>Magnaporthales</taxon>
        <taxon>Pyriculariaceae</taxon>
        <taxon>Pyricularia</taxon>
    </lineage>
</organism>
<gene>
    <name evidence="2" type="ORF">PoMZ_03512</name>
</gene>
<accession>A0A4P7N7A6</accession>
<evidence type="ECO:0000313" key="3">
    <source>
        <dbReference type="Proteomes" id="UP000294847"/>
    </source>
</evidence>
<protein>
    <submittedName>
        <fullName evidence="2">Uncharacterized protein</fullName>
    </submittedName>
</protein>
<evidence type="ECO:0000313" key="2">
    <source>
        <dbReference type="EMBL" id="QBZ58557.1"/>
    </source>
</evidence>
<sequence>MAYAQLLPAFGDITSSCVPTQSRGSHKILPNASDQLQSLITGSNSEKPQLPPFKDILRSHNRQKTIKRRPQTKPVRPAKQAPESDDQIKRIQDLENRVASLEKLSTFAATCQPGRVQPHFGRHTYASAFTPSPYENRNHFQLPAIHFAPNRADLRMRTSPNNYQSRSCMQGKMPSLLNNTPLRDELQAAKIQAQARVKKEDSWEPTKICEDTGNTRDHPIVVE</sequence>
<feature type="region of interest" description="Disordered" evidence="1">
    <location>
        <begin position="60"/>
        <end position="86"/>
    </location>
</feature>
<feature type="compositionally biased region" description="Basic residues" evidence="1">
    <location>
        <begin position="60"/>
        <end position="71"/>
    </location>
</feature>
<dbReference type="AlphaFoldDB" id="A0A4P7N7A6"/>
<evidence type="ECO:0000256" key="1">
    <source>
        <dbReference type="SAM" id="MobiDB-lite"/>
    </source>
</evidence>
<proteinExistence type="predicted"/>
<reference evidence="2 3" key="1">
    <citation type="journal article" date="2019" name="Mol. Biol. Evol.">
        <title>Blast fungal genomes show frequent chromosomal changes, gene gains and losses, and effector gene turnover.</title>
        <authorList>
            <person name="Gomez Luciano L.B."/>
            <person name="Jason Tsai I."/>
            <person name="Chuma I."/>
            <person name="Tosa Y."/>
            <person name="Chen Y.H."/>
            <person name="Li J.Y."/>
            <person name="Li M.Y."/>
            <person name="Jade Lu M.Y."/>
            <person name="Nakayashiki H."/>
            <person name="Li W.H."/>
        </authorList>
    </citation>
    <scope>NUCLEOTIDE SEQUENCE [LARGE SCALE GENOMIC DNA]</scope>
    <source>
        <strain evidence="2">MZ5-1-6</strain>
    </source>
</reference>
<dbReference type="EMBL" id="CP034206">
    <property type="protein sequence ID" value="QBZ58557.1"/>
    <property type="molecule type" value="Genomic_DNA"/>
</dbReference>
<dbReference type="Proteomes" id="UP000294847">
    <property type="component" value="Chromosome 3"/>
</dbReference>